<accession>A0A1F4V588</accession>
<dbReference type="SUPFAM" id="SSF52540">
    <property type="entry name" value="P-loop containing nucleoside triphosphate hydrolases"/>
    <property type="match status" value="1"/>
</dbReference>
<name>A0A1F4V588_UNCKA</name>
<gene>
    <name evidence="3" type="ORF">A2982_03705</name>
</gene>
<dbReference type="InterPro" id="IPR025420">
    <property type="entry name" value="DUF4143"/>
</dbReference>
<dbReference type="Pfam" id="PF13635">
    <property type="entry name" value="DUF4143"/>
    <property type="match status" value="1"/>
</dbReference>
<proteinExistence type="predicted"/>
<comment type="caution">
    <text evidence="3">The sequence shown here is derived from an EMBL/GenBank/DDBJ whole genome shotgun (WGS) entry which is preliminary data.</text>
</comment>
<dbReference type="AlphaFoldDB" id="A0A1F4V588"/>
<dbReference type="Gene3D" id="3.40.50.300">
    <property type="entry name" value="P-loop containing nucleotide triphosphate hydrolases"/>
    <property type="match status" value="1"/>
</dbReference>
<dbReference type="PANTHER" id="PTHR43566">
    <property type="entry name" value="CONSERVED PROTEIN"/>
    <property type="match status" value="1"/>
</dbReference>
<evidence type="ECO:0008006" key="5">
    <source>
        <dbReference type="Google" id="ProtNLM"/>
    </source>
</evidence>
<evidence type="ECO:0000313" key="3">
    <source>
        <dbReference type="EMBL" id="OGC52347.1"/>
    </source>
</evidence>
<evidence type="ECO:0000259" key="1">
    <source>
        <dbReference type="Pfam" id="PF13173"/>
    </source>
</evidence>
<dbReference type="Pfam" id="PF13173">
    <property type="entry name" value="AAA_14"/>
    <property type="match status" value="1"/>
</dbReference>
<dbReference type="InterPro" id="IPR027417">
    <property type="entry name" value="P-loop_NTPase"/>
</dbReference>
<dbReference type="PANTHER" id="PTHR43566:SF1">
    <property type="entry name" value="AAA+ ATPASE DOMAIN-CONTAINING PROTEIN"/>
    <property type="match status" value="1"/>
</dbReference>
<feature type="domain" description="DUF4143" evidence="2">
    <location>
        <begin position="188"/>
        <end position="345"/>
    </location>
</feature>
<feature type="domain" description="AAA" evidence="1">
    <location>
        <begin position="19"/>
        <end position="140"/>
    </location>
</feature>
<organism evidence="3 4">
    <name type="scientific">candidate division WWE3 bacterium RIFCSPLOWO2_01_FULL_39_13</name>
    <dbReference type="NCBI Taxonomy" id="1802624"/>
    <lineage>
        <taxon>Bacteria</taxon>
        <taxon>Katanobacteria</taxon>
    </lineage>
</organism>
<sequence length="376" mass="43434">MIKRSLLKTIKDTEKEGFITVIYGPRRVGKTVLLKQIIEENTGLKSIVFNGDTEEARNLLSSTSEVQLSKAVEGLDIIAVDEAQRIENIGLSLKIIVDKFPKKKIYVTGSSSIDISKGLKETLTGRTIRHKLYPLSTKETSVNLEDYKRSSFLKDQLIYGGYPYLLEVQNHKDKQAYLESVTEDYLFRDILLLKDVAQPDTLRKLAALLAFQIGSEVSLNELANNLGVDVKTVNRYLSLLKQGFIIFELGTYSTNQRKEIAKSKKYYFWDLGIRNAVIKQYFDLDSRKDIGDLWENFLAVERMKKQEYSTSRTNNYFWRTYDKAEIDWVEIDSDQQIKAFEFKYSPKGTRTPKAFMDQYGVKVEEINKENYLDFVT</sequence>
<dbReference type="EMBL" id="MEVH01000002">
    <property type="protein sequence ID" value="OGC52347.1"/>
    <property type="molecule type" value="Genomic_DNA"/>
</dbReference>
<dbReference type="Proteomes" id="UP000178771">
    <property type="component" value="Unassembled WGS sequence"/>
</dbReference>
<reference evidence="3 4" key="1">
    <citation type="journal article" date="2016" name="Nat. Commun.">
        <title>Thousands of microbial genomes shed light on interconnected biogeochemical processes in an aquifer system.</title>
        <authorList>
            <person name="Anantharaman K."/>
            <person name="Brown C.T."/>
            <person name="Hug L.A."/>
            <person name="Sharon I."/>
            <person name="Castelle C.J."/>
            <person name="Probst A.J."/>
            <person name="Thomas B.C."/>
            <person name="Singh A."/>
            <person name="Wilkins M.J."/>
            <person name="Karaoz U."/>
            <person name="Brodie E.L."/>
            <person name="Williams K.H."/>
            <person name="Hubbard S.S."/>
            <person name="Banfield J.F."/>
        </authorList>
    </citation>
    <scope>NUCLEOTIDE SEQUENCE [LARGE SCALE GENOMIC DNA]</scope>
</reference>
<evidence type="ECO:0000313" key="4">
    <source>
        <dbReference type="Proteomes" id="UP000178771"/>
    </source>
</evidence>
<dbReference type="InterPro" id="IPR041682">
    <property type="entry name" value="AAA_14"/>
</dbReference>
<protein>
    <recommendedName>
        <fullName evidence="5">AAA+ ATPase domain-containing protein</fullName>
    </recommendedName>
</protein>
<evidence type="ECO:0000259" key="2">
    <source>
        <dbReference type="Pfam" id="PF13635"/>
    </source>
</evidence>